<gene>
    <name evidence="1" type="ORF">Terrestrivirus7_38</name>
</gene>
<accession>A0A3G4ZNN8</accession>
<name>A0A3G4ZNN8_9VIRU</name>
<reference evidence="1" key="1">
    <citation type="submission" date="2018-10" db="EMBL/GenBank/DDBJ databases">
        <title>Hidden diversity of soil giant viruses.</title>
        <authorList>
            <person name="Schulz F."/>
            <person name="Alteio L."/>
            <person name="Goudeau D."/>
            <person name="Ryan E.M."/>
            <person name="Malmstrom R.R."/>
            <person name="Blanchard J."/>
            <person name="Woyke T."/>
        </authorList>
    </citation>
    <scope>NUCLEOTIDE SEQUENCE</scope>
    <source>
        <strain evidence="1">TEV1</strain>
    </source>
</reference>
<protein>
    <submittedName>
        <fullName evidence="1">Uncharacterized protein</fullName>
    </submittedName>
</protein>
<dbReference type="EMBL" id="MK071985">
    <property type="protein sequence ID" value="AYV76485.1"/>
    <property type="molecule type" value="Genomic_DNA"/>
</dbReference>
<organism evidence="1">
    <name type="scientific">Terrestrivirus sp</name>
    <dbReference type="NCBI Taxonomy" id="2487775"/>
    <lineage>
        <taxon>Viruses</taxon>
        <taxon>Varidnaviria</taxon>
        <taxon>Bamfordvirae</taxon>
        <taxon>Nucleocytoviricota</taxon>
        <taxon>Megaviricetes</taxon>
        <taxon>Imitervirales</taxon>
        <taxon>Mimiviridae</taxon>
        <taxon>Klosneuvirinae</taxon>
    </lineage>
</organism>
<sequence>MDTDLMEYIYSNVFENYHEFMEHNNIKILLKNNKLNHKFKLMNSDFTEKEIDCRIITLMYMMIINLQ</sequence>
<proteinExistence type="predicted"/>
<evidence type="ECO:0000313" key="1">
    <source>
        <dbReference type="EMBL" id="AYV76485.1"/>
    </source>
</evidence>